<keyword evidence="3" id="KW-1185">Reference proteome</keyword>
<proteinExistence type="predicted"/>
<dbReference type="RefSeq" id="WP_286251633.1">
    <property type="nucleotide sequence ID" value="NZ_AP018448.1"/>
</dbReference>
<dbReference type="InterPro" id="IPR029068">
    <property type="entry name" value="Glyas_Bleomycin-R_OHBP_Dase"/>
</dbReference>
<evidence type="ECO:0000259" key="1">
    <source>
        <dbReference type="PROSITE" id="PS51819"/>
    </source>
</evidence>
<organism evidence="2 3">
    <name type="scientific">Streptomyces graminofaciens</name>
    <dbReference type="NCBI Taxonomy" id="68212"/>
    <lineage>
        <taxon>Bacteria</taxon>
        <taxon>Bacillati</taxon>
        <taxon>Actinomycetota</taxon>
        <taxon>Actinomycetes</taxon>
        <taxon>Kitasatosporales</taxon>
        <taxon>Streptomycetaceae</taxon>
        <taxon>Streptomyces</taxon>
    </lineage>
</organism>
<dbReference type="PANTHER" id="PTHR35908:SF1">
    <property type="entry name" value="CONSERVED PROTEIN"/>
    <property type="match status" value="1"/>
</dbReference>
<accession>A0ABM7F935</accession>
<dbReference type="InterPro" id="IPR041581">
    <property type="entry name" value="Glyoxalase_6"/>
</dbReference>
<reference evidence="2 3" key="2">
    <citation type="journal article" date="2023" name="ChemBioChem">
        <title>Acyltransferase Domain Exchange between Two Independent Type I Polyketide Synthases in the Same Producer Strain of Macrolide Antibiotics.</title>
        <authorList>
            <person name="Kudo F."/>
            <person name="Kishikawa K."/>
            <person name="Tsuboi K."/>
            <person name="Kido T."/>
            <person name="Usui T."/>
            <person name="Hashimoto J."/>
            <person name="Shin-Ya K."/>
            <person name="Miyanaga A."/>
            <person name="Eguchi T."/>
        </authorList>
    </citation>
    <scope>NUCLEOTIDE SEQUENCE [LARGE SCALE GENOMIC DNA]</scope>
    <source>
        <strain evidence="2 3">A-8890</strain>
    </source>
</reference>
<name>A0ABM7F935_9ACTN</name>
<feature type="domain" description="VOC" evidence="1">
    <location>
        <begin position="4"/>
        <end position="125"/>
    </location>
</feature>
<dbReference type="Proteomes" id="UP001321542">
    <property type="component" value="Chromosome"/>
</dbReference>
<evidence type="ECO:0000313" key="2">
    <source>
        <dbReference type="EMBL" id="BBC32485.1"/>
    </source>
</evidence>
<evidence type="ECO:0000313" key="3">
    <source>
        <dbReference type="Proteomes" id="UP001321542"/>
    </source>
</evidence>
<dbReference type="PANTHER" id="PTHR35908">
    <property type="entry name" value="HYPOTHETICAL FUSION PROTEIN"/>
    <property type="match status" value="1"/>
</dbReference>
<dbReference type="Gene3D" id="3.10.180.10">
    <property type="entry name" value="2,3-Dihydroxybiphenyl 1,2-Dioxygenase, domain 1"/>
    <property type="match status" value="1"/>
</dbReference>
<protein>
    <recommendedName>
        <fullName evidence="1">VOC domain-containing protein</fullName>
    </recommendedName>
</protein>
<gene>
    <name evidence="2" type="ORF">SGFS_037790</name>
</gene>
<dbReference type="EMBL" id="AP018448">
    <property type="protein sequence ID" value="BBC32485.1"/>
    <property type="molecule type" value="Genomic_DNA"/>
</dbReference>
<dbReference type="Pfam" id="PF18029">
    <property type="entry name" value="Glyoxalase_6"/>
    <property type="match status" value="1"/>
</dbReference>
<dbReference type="InterPro" id="IPR037523">
    <property type="entry name" value="VOC_core"/>
</dbReference>
<reference evidence="2 3" key="1">
    <citation type="journal article" date="2010" name="ChemBioChem">
        <title>Cloning and characterization of the biosynthetic gene cluster of 16-membered macrolide antibiotic FD-891: involvement of a dual functional cytochrome P450 monooxygenase catalyzing epoxidation and hydroxylation.</title>
        <authorList>
            <person name="Kudo F."/>
            <person name="Motegi A."/>
            <person name="Mizoue K."/>
            <person name="Eguchi T."/>
        </authorList>
    </citation>
    <scope>NUCLEOTIDE SEQUENCE [LARGE SCALE GENOMIC DNA]</scope>
    <source>
        <strain evidence="2 3">A-8890</strain>
    </source>
</reference>
<sequence length="125" mass="13912">MIADLQCVVLDCADPRQLAEFYRSLLGGTVDRPDRRWALGDGWATLHSPSGLVLAFQRVADYRPPQWPDPARPQQFHLDFGVEDLDRAQEAVLDAGATLLDGGSDGRSWRIYADPAGHPFCLVRH</sequence>
<dbReference type="SUPFAM" id="SSF54593">
    <property type="entry name" value="Glyoxalase/Bleomycin resistance protein/Dihydroxybiphenyl dioxygenase"/>
    <property type="match status" value="1"/>
</dbReference>
<dbReference type="CDD" id="cd06587">
    <property type="entry name" value="VOC"/>
    <property type="match status" value="1"/>
</dbReference>
<dbReference type="PROSITE" id="PS51819">
    <property type="entry name" value="VOC"/>
    <property type="match status" value="1"/>
</dbReference>